<dbReference type="InterPro" id="IPR042240">
    <property type="entry name" value="CHASE_sf"/>
</dbReference>
<dbReference type="GO" id="GO:0007165">
    <property type="term" value="P:signal transduction"/>
    <property type="evidence" value="ECO:0007669"/>
    <property type="project" value="UniProtKB-ARBA"/>
</dbReference>
<dbReference type="Pfam" id="PF08447">
    <property type="entry name" value="PAS_3"/>
    <property type="match status" value="1"/>
</dbReference>
<dbReference type="CDD" id="cd01949">
    <property type="entry name" value="GGDEF"/>
    <property type="match status" value="1"/>
</dbReference>
<dbReference type="SUPFAM" id="SSF55785">
    <property type="entry name" value="PYP-like sensor domain (PAS domain)"/>
    <property type="match status" value="1"/>
</dbReference>
<dbReference type="InterPro" id="IPR000700">
    <property type="entry name" value="PAS-assoc_C"/>
</dbReference>
<evidence type="ECO:0000256" key="4">
    <source>
        <dbReference type="ARBA" id="ARBA00023136"/>
    </source>
</evidence>
<dbReference type="Gene3D" id="3.20.20.450">
    <property type="entry name" value="EAL domain"/>
    <property type="match status" value="1"/>
</dbReference>
<organism evidence="12 13">
    <name type="scientific">Hoeflea phototrophica (strain DSM 17068 / NCIMB 14078 / DFL-43)</name>
    <dbReference type="NCBI Taxonomy" id="411684"/>
    <lineage>
        <taxon>Bacteria</taxon>
        <taxon>Pseudomonadati</taxon>
        <taxon>Pseudomonadota</taxon>
        <taxon>Alphaproteobacteria</taxon>
        <taxon>Hyphomicrobiales</taxon>
        <taxon>Rhizobiaceae</taxon>
        <taxon>Hoeflea</taxon>
    </lineage>
</organism>
<dbReference type="Pfam" id="PF00990">
    <property type="entry name" value="GGDEF"/>
    <property type="match status" value="1"/>
</dbReference>
<dbReference type="GO" id="GO:0003824">
    <property type="term" value="F:catalytic activity"/>
    <property type="evidence" value="ECO:0007669"/>
    <property type="project" value="UniProtKB-ARBA"/>
</dbReference>
<evidence type="ECO:0000256" key="6">
    <source>
        <dbReference type="SAM" id="Phobius"/>
    </source>
</evidence>
<dbReference type="CDD" id="cd01948">
    <property type="entry name" value="EAL"/>
    <property type="match status" value="1"/>
</dbReference>
<dbReference type="InterPro" id="IPR006189">
    <property type="entry name" value="CHASE_dom"/>
</dbReference>
<dbReference type="NCBIfam" id="TIGR00229">
    <property type="entry name" value="sensory_box"/>
    <property type="match status" value="1"/>
</dbReference>
<keyword evidence="5" id="KW-0175">Coiled coil</keyword>
<feature type="domain" description="GGDEF" evidence="11">
    <location>
        <begin position="489"/>
        <end position="623"/>
    </location>
</feature>
<dbReference type="Gene3D" id="3.30.70.270">
    <property type="match status" value="1"/>
</dbReference>
<dbReference type="RefSeq" id="WP_052093162.1">
    <property type="nucleotide sequence ID" value="NZ_CM002917.1"/>
</dbReference>
<dbReference type="AlphaFoldDB" id="A9DD69"/>
<evidence type="ECO:0000256" key="1">
    <source>
        <dbReference type="ARBA" id="ARBA00004370"/>
    </source>
</evidence>
<dbReference type="SMART" id="SM00052">
    <property type="entry name" value="EAL"/>
    <property type="match status" value="1"/>
</dbReference>
<dbReference type="PROSITE" id="PS50887">
    <property type="entry name" value="GGDEF"/>
    <property type="match status" value="1"/>
</dbReference>
<dbReference type="PROSITE" id="PS50883">
    <property type="entry name" value="EAL"/>
    <property type="match status" value="1"/>
</dbReference>
<dbReference type="eggNOG" id="COG3452">
    <property type="taxonomic scope" value="Bacteria"/>
</dbReference>
<feature type="coiled-coil region" evidence="5">
    <location>
        <begin position="435"/>
        <end position="462"/>
    </location>
</feature>
<dbReference type="SMART" id="SM01079">
    <property type="entry name" value="CHASE"/>
    <property type="match status" value="1"/>
</dbReference>
<dbReference type="PANTHER" id="PTHR44757:SF2">
    <property type="entry name" value="BIOFILM ARCHITECTURE MAINTENANCE PROTEIN MBAA"/>
    <property type="match status" value="1"/>
</dbReference>
<evidence type="ECO:0000256" key="2">
    <source>
        <dbReference type="ARBA" id="ARBA00022692"/>
    </source>
</evidence>
<comment type="caution">
    <text evidence="12">The sequence shown here is derived from an EMBL/GenBank/DDBJ whole genome shotgun (WGS) entry which is preliminary data.</text>
</comment>
<dbReference type="OrthoDB" id="9814202at2"/>
<dbReference type="InterPro" id="IPR013655">
    <property type="entry name" value="PAS_fold_3"/>
</dbReference>
<sequence>MPKVSHTTEMQSRMWSRPNLFAACIALAVTCAAGFLAEQQNQAVHHQRERATVSNQLGQVRAKLEDSFNSKIQIVRGMAAVIGTEPNMSQRRFSAIARNLMHRQPMLRNIAGAPDLVISLMHPIEGNRAAVGLDYRKNQAQREAAMRVVETGDVVVAGPTNLLQGGQGFIARFPVYLNGIETEDNFWGIVSAVIDVEMLYADSGILADDLPLDIAITGKDATGKDGAVFFGSAELFDRDPVSLDVRLPSGSWHLAATPREGWSTHPPNAWQVRMLVVLGGLLVVVPILVAGHFYDRHRADIKELNRRERLLQQLSQRLTLALETSKIGVWEMDTDSGDLTWDSRTRELYGIDDDTTQLRVEDWKNALHPEDRVRAEVEFEHSLNSSAPYNSEFRVVSRNGDLRWIRTIGAINQETDGRRKIIGVNWDVSQDIELKDHLMTAMESAELRNLELEDARAQMEYNSLHDSLTGLPNRRYLDQHLTQASKDKSITALLHIDLDRFKQINDTLGHAAGDAMLIHTASILQESSRAGDFIARIGGDEFVLAITSETGEPELSRIASRIIDRIRKPVPYGKHECRFGVSIGIAFADLETPSCGERLLIDADIALYRAKSNGRNRFEFFTSSLKAEIIHNKRVADDILNGLERGEFLPYFQPQFDAQSLELIGVEALARWDHPKDGLLVPDQFLQTANELNVVHLIDRSILKQVLWHSTRWKAAGIDVPKTGVNVSAGRFHEDDLIESLEGLSFTPGTLSFELLESIFLDERDETVTRNIAKLKQLGIEIEIDDFGSGYASIVSLLQVRPSRLKIDRQLILPIVNSSSQRRLAGSIIEIGRSLNIRVIAEGVETMEHAAILRDMGCDDLQGYALARPMPSAQLIEFMKNSQLRHIA</sequence>
<dbReference type="Gene3D" id="3.30.450.20">
    <property type="entry name" value="PAS domain"/>
    <property type="match status" value="1"/>
</dbReference>
<dbReference type="InterPro" id="IPR001633">
    <property type="entry name" value="EAL_dom"/>
</dbReference>
<dbReference type="NCBIfam" id="TIGR00254">
    <property type="entry name" value="GGDEF"/>
    <property type="match status" value="1"/>
</dbReference>
<dbReference type="SMART" id="SM00267">
    <property type="entry name" value="GGDEF"/>
    <property type="match status" value="1"/>
</dbReference>
<dbReference type="PROSITE" id="PS50839">
    <property type="entry name" value="CHASE"/>
    <property type="match status" value="1"/>
</dbReference>
<feature type="transmembrane region" description="Helical" evidence="6">
    <location>
        <begin position="274"/>
        <end position="294"/>
    </location>
</feature>
<accession>A9DD69</accession>
<dbReference type="HOGENOM" id="CLU_000445_70_20_5"/>
<dbReference type="InterPro" id="IPR052155">
    <property type="entry name" value="Biofilm_reg_signaling"/>
</dbReference>
<evidence type="ECO:0000259" key="11">
    <source>
        <dbReference type="PROSITE" id="PS50887"/>
    </source>
</evidence>
<evidence type="ECO:0000256" key="3">
    <source>
        <dbReference type="ARBA" id="ARBA00022989"/>
    </source>
</evidence>
<reference evidence="12 13" key="2">
    <citation type="submission" date="2012-06" db="EMBL/GenBank/DDBJ databases">
        <authorList>
            <person name="Fiebig A."/>
        </authorList>
    </citation>
    <scope>NUCLEOTIDE SEQUENCE [LARGE SCALE GENOMIC DNA]</scope>
    <source>
        <strain evidence="12 13">DFL-43</strain>
    </source>
</reference>
<dbReference type="PROSITE" id="PS50112">
    <property type="entry name" value="PAS"/>
    <property type="match status" value="1"/>
</dbReference>
<evidence type="ECO:0000259" key="8">
    <source>
        <dbReference type="PROSITE" id="PS50113"/>
    </source>
</evidence>
<dbReference type="Pfam" id="PF03924">
    <property type="entry name" value="CHASE"/>
    <property type="match status" value="1"/>
</dbReference>
<dbReference type="SUPFAM" id="SSF55073">
    <property type="entry name" value="Nucleotide cyclase"/>
    <property type="match status" value="1"/>
</dbReference>
<name>A9DD69_HOEPD</name>
<keyword evidence="4 6" id="KW-0472">Membrane</keyword>
<evidence type="ECO:0000313" key="12">
    <source>
        <dbReference type="EMBL" id="EDQ32022.2"/>
    </source>
</evidence>
<evidence type="ECO:0000259" key="9">
    <source>
        <dbReference type="PROSITE" id="PS50839"/>
    </source>
</evidence>
<dbReference type="InterPro" id="IPR035919">
    <property type="entry name" value="EAL_sf"/>
</dbReference>
<dbReference type="PROSITE" id="PS50113">
    <property type="entry name" value="PAC"/>
    <property type="match status" value="1"/>
</dbReference>
<proteinExistence type="predicted"/>
<feature type="domain" description="PAC" evidence="8">
    <location>
        <begin position="389"/>
        <end position="440"/>
    </location>
</feature>
<keyword evidence="2 6" id="KW-0812">Transmembrane</keyword>
<keyword evidence="13" id="KW-1185">Reference proteome</keyword>
<dbReference type="SUPFAM" id="SSF141868">
    <property type="entry name" value="EAL domain-like"/>
    <property type="match status" value="1"/>
</dbReference>
<dbReference type="InterPro" id="IPR000160">
    <property type="entry name" value="GGDEF_dom"/>
</dbReference>
<dbReference type="Pfam" id="PF00563">
    <property type="entry name" value="EAL"/>
    <property type="match status" value="1"/>
</dbReference>
<dbReference type="InterPro" id="IPR035965">
    <property type="entry name" value="PAS-like_dom_sf"/>
</dbReference>
<reference evidence="12 13" key="1">
    <citation type="submission" date="2007-10" db="EMBL/GenBank/DDBJ databases">
        <authorList>
            <person name="Wagner-Dobler I."/>
            <person name="Ferriera S."/>
            <person name="Johnson J."/>
            <person name="Kravitz S."/>
            <person name="Beeson K."/>
            <person name="Sutton G."/>
            <person name="Rogers Y.-H."/>
            <person name="Friedman R."/>
            <person name="Frazier M."/>
            <person name="Venter J.C."/>
        </authorList>
    </citation>
    <scope>NUCLEOTIDE SEQUENCE [LARGE SCALE GENOMIC DNA]</scope>
    <source>
        <strain evidence="12 13">DFL-43</strain>
    </source>
</reference>
<dbReference type="eggNOG" id="COG5001">
    <property type="taxonomic scope" value="Bacteria"/>
</dbReference>
<feature type="domain" description="CHASE" evidence="9">
    <location>
        <begin position="104"/>
        <end position="255"/>
    </location>
</feature>
<evidence type="ECO:0000259" key="7">
    <source>
        <dbReference type="PROSITE" id="PS50112"/>
    </source>
</evidence>
<dbReference type="GO" id="GO:0016020">
    <property type="term" value="C:membrane"/>
    <property type="evidence" value="ECO:0007669"/>
    <property type="project" value="UniProtKB-SubCell"/>
</dbReference>
<dbReference type="PANTHER" id="PTHR44757">
    <property type="entry name" value="DIGUANYLATE CYCLASE DGCP"/>
    <property type="match status" value="1"/>
</dbReference>
<keyword evidence="3 6" id="KW-1133">Transmembrane helix</keyword>
<feature type="domain" description="PAS" evidence="7">
    <location>
        <begin position="314"/>
        <end position="386"/>
    </location>
</feature>
<dbReference type="Proteomes" id="UP000004291">
    <property type="component" value="Chromosome"/>
</dbReference>
<feature type="domain" description="EAL" evidence="10">
    <location>
        <begin position="632"/>
        <end position="883"/>
    </location>
</feature>
<dbReference type="EMBL" id="ABIA03000002">
    <property type="protein sequence ID" value="EDQ32022.2"/>
    <property type="molecule type" value="Genomic_DNA"/>
</dbReference>
<dbReference type="CDD" id="cd00130">
    <property type="entry name" value="PAS"/>
    <property type="match status" value="1"/>
</dbReference>
<evidence type="ECO:0000259" key="10">
    <source>
        <dbReference type="PROSITE" id="PS50883"/>
    </source>
</evidence>
<evidence type="ECO:0000313" key="13">
    <source>
        <dbReference type="Proteomes" id="UP000004291"/>
    </source>
</evidence>
<comment type="subcellular location">
    <subcellularLocation>
        <location evidence="1">Membrane</location>
    </subcellularLocation>
</comment>
<dbReference type="Gene3D" id="3.30.450.350">
    <property type="entry name" value="CHASE domain"/>
    <property type="match status" value="1"/>
</dbReference>
<gene>
    <name evidence="12" type="ORF">HPDFL43_02894</name>
</gene>
<dbReference type="STRING" id="411684.HPDFL43_02894"/>
<dbReference type="InterPro" id="IPR029787">
    <property type="entry name" value="Nucleotide_cyclase"/>
</dbReference>
<dbReference type="InterPro" id="IPR000014">
    <property type="entry name" value="PAS"/>
</dbReference>
<evidence type="ECO:0000256" key="5">
    <source>
        <dbReference type="SAM" id="Coils"/>
    </source>
</evidence>
<dbReference type="InterPro" id="IPR043128">
    <property type="entry name" value="Rev_trsase/Diguanyl_cyclase"/>
</dbReference>
<protein>
    <submittedName>
        <fullName evidence="12">PAS domain S-box/diguanylate cyclase (GGDEF) domain protein</fullName>
    </submittedName>
</protein>